<feature type="active site" description="Charge relay system" evidence="7">
    <location>
        <position position="221"/>
    </location>
</feature>
<dbReference type="PANTHER" id="PTHR10061:SF0">
    <property type="entry name" value="S-FORMYLGLUTATHIONE HYDROLASE"/>
    <property type="match status" value="1"/>
</dbReference>
<evidence type="ECO:0000256" key="6">
    <source>
        <dbReference type="NCBIfam" id="TIGR02821"/>
    </source>
</evidence>
<evidence type="ECO:0000256" key="3">
    <source>
        <dbReference type="ARBA" id="ARBA00022487"/>
    </source>
</evidence>
<evidence type="ECO:0000313" key="11">
    <source>
        <dbReference type="Proteomes" id="UP000190435"/>
    </source>
</evidence>
<comment type="catalytic activity">
    <reaction evidence="5 8">
        <text>S-formylglutathione + H2O = formate + glutathione + H(+)</text>
        <dbReference type="Rhea" id="RHEA:14961"/>
        <dbReference type="ChEBI" id="CHEBI:15377"/>
        <dbReference type="ChEBI" id="CHEBI:15378"/>
        <dbReference type="ChEBI" id="CHEBI:15740"/>
        <dbReference type="ChEBI" id="CHEBI:57688"/>
        <dbReference type="ChEBI" id="CHEBI:57925"/>
        <dbReference type="EC" id="3.1.2.12"/>
    </reaction>
</comment>
<dbReference type="InterPro" id="IPR014186">
    <property type="entry name" value="S-formylglutathione_hydrol"/>
</dbReference>
<dbReference type="FunFam" id="3.40.50.1820:FF:000002">
    <property type="entry name" value="S-formylglutathione hydrolase"/>
    <property type="match status" value="1"/>
</dbReference>
<feature type="active site" description="Charge relay system" evidence="7">
    <location>
        <position position="254"/>
    </location>
</feature>
<keyword evidence="4 8" id="KW-0378">Hydrolase</keyword>
<evidence type="ECO:0000256" key="4">
    <source>
        <dbReference type="ARBA" id="ARBA00022801"/>
    </source>
</evidence>
<dbReference type="Proteomes" id="UP000190435">
    <property type="component" value="Unassembled WGS sequence"/>
</dbReference>
<comment type="function">
    <text evidence="8">Serine hydrolase involved in the detoxification of formaldehyde.</text>
</comment>
<keyword evidence="3 8" id="KW-0719">Serine esterase</keyword>
<dbReference type="EMBL" id="MUXU01000039">
    <property type="protein sequence ID" value="OOR89400.1"/>
    <property type="molecule type" value="Genomic_DNA"/>
</dbReference>
<evidence type="ECO:0000256" key="2">
    <source>
        <dbReference type="ARBA" id="ARBA00012479"/>
    </source>
</evidence>
<dbReference type="RefSeq" id="WP_078276768.1">
    <property type="nucleotide sequence ID" value="NZ_CAACXO010000056.1"/>
</dbReference>
<dbReference type="STRING" id="34060.B0181_06885"/>
<dbReference type="Gene3D" id="3.40.50.1820">
    <property type="entry name" value="alpha/beta hydrolase"/>
    <property type="match status" value="1"/>
</dbReference>
<sequence>MKQIEQYSCFVGTQSVWEHFSHSLNCQMKFAIYLPKQAGNQKLPVLYWLSGLTCSEQNFITKSGFQRYAAELGVIVVAPDTSPRGADVPNDDAYDLGQGAGFYLNATQEPWAKHFKMYDYIVDELPDLINAHFPTNGKQAISGHSMGGHGALTIGLKNPDRYASVSAFSPIVAPSQVPWGQKAFLAYLGENAQDWQIYDSVELIKQGKKLPHILVDQGLADQFLNEQLKLNLLEQVCETHGQNAQIRYHEGYDHSYYFIASFIGEHLAYHAKRLAA</sequence>
<evidence type="ECO:0000256" key="8">
    <source>
        <dbReference type="RuleBase" id="RU363068"/>
    </source>
</evidence>
<dbReference type="PANTHER" id="PTHR10061">
    <property type="entry name" value="S-FORMYLGLUTATHIONE HYDROLASE"/>
    <property type="match status" value="1"/>
</dbReference>
<dbReference type="EMBL" id="UGQE01000001">
    <property type="protein sequence ID" value="STZ09878.1"/>
    <property type="molecule type" value="Genomic_DNA"/>
</dbReference>
<accession>A0A1T0A0Z8</accession>
<evidence type="ECO:0000313" key="12">
    <source>
        <dbReference type="Proteomes" id="UP000255279"/>
    </source>
</evidence>
<keyword evidence="11" id="KW-1185">Reference proteome</keyword>
<dbReference type="SUPFAM" id="SSF53474">
    <property type="entry name" value="alpha/beta-Hydrolases"/>
    <property type="match status" value="1"/>
</dbReference>
<dbReference type="InterPro" id="IPR000801">
    <property type="entry name" value="Esterase-like"/>
</dbReference>
<reference evidence="9 11" key="1">
    <citation type="submission" date="2017-02" db="EMBL/GenBank/DDBJ databases">
        <title>Draft genome sequence of Moraxella caviae CCUG 355 type strain.</title>
        <authorList>
            <person name="Engstrom-Jakobsson H."/>
            <person name="Salva-Serra F."/>
            <person name="Thorell K."/>
            <person name="Gonzales-Siles L."/>
            <person name="Karlsson R."/>
            <person name="Boulund F."/>
            <person name="Engstrand L."/>
            <person name="Moore E."/>
        </authorList>
    </citation>
    <scope>NUCLEOTIDE SEQUENCE [LARGE SCALE GENOMIC DNA]</scope>
    <source>
        <strain evidence="9 11">CCUG 355</strain>
    </source>
</reference>
<evidence type="ECO:0000313" key="10">
    <source>
        <dbReference type="EMBL" id="STZ09878.1"/>
    </source>
</evidence>
<evidence type="ECO:0000256" key="7">
    <source>
        <dbReference type="PIRSR" id="PIRSR614186-1"/>
    </source>
</evidence>
<comment type="similarity">
    <text evidence="1 8">Belongs to the esterase D family.</text>
</comment>
<dbReference type="AlphaFoldDB" id="A0A1T0A0Z8"/>
<evidence type="ECO:0000313" key="9">
    <source>
        <dbReference type="EMBL" id="OOR89400.1"/>
    </source>
</evidence>
<gene>
    <name evidence="9" type="ORF">B0181_06885</name>
    <name evidence="10" type="ORF">NCTC10293_00189</name>
</gene>
<feature type="active site" description="Charge relay system" evidence="7">
    <location>
        <position position="145"/>
    </location>
</feature>
<evidence type="ECO:0000256" key="5">
    <source>
        <dbReference type="ARBA" id="ARBA00047590"/>
    </source>
</evidence>
<dbReference type="EC" id="3.1.2.12" evidence="2 6"/>
<dbReference type="GO" id="GO:0052689">
    <property type="term" value="F:carboxylic ester hydrolase activity"/>
    <property type="evidence" value="ECO:0007669"/>
    <property type="project" value="UniProtKB-KW"/>
</dbReference>
<dbReference type="Proteomes" id="UP000255279">
    <property type="component" value="Unassembled WGS sequence"/>
</dbReference>
<dbReference type="NCBIfam" id="TIGR02821">
    <property type="entry name" value="fghA_ester_D"/>
    <property type="match status" value="1"/>
</dbReference>
<protein>
    <recommendedName>
        <fullName evidence="2 6">S-formylglutathione hydrolase</fullName>
        <ecNumber evidence="2 6">3.1.2.12</ecNumber>
    </recommendedName>
</protein>
<reference evidence="10 12" key="2">
    <citation type="submission" date="2018-06" db="EMBL/GenBank/DDBJ databases">
        <authorList>
            <consortium name="Pathogen Informatics"/>
            <person name="Doyle S."/>
        </authorList>
    </citation>
    <scope>NUCLEOTIDE SEQUENCE [LARGE SCALE GENOMIC DNA]</scope>
    <source>
        <strain evidence="10 12">NCTC10293</strain>
    </source>
</reference>
<proteinExistence type="inferred from homology"/>
<dbReference type="InterPro" id="IPR029058">
    <property type="entry name" value="AB_hydrolase_fold"/>
</dbReference>
<dbReference type="GO" id="GO:0046294">
    <property type="term" value="P:formaldehyde catabolic process"/>
    <property type="evidence" value="ECO:0007669"/>
    <property type="project" value="InterPro"/>
</dbReference>
<name>A0A1T0A0Z8_9GAMM</name>
<dbReference type="GO" id="GO:0005829">
    <property type="term" value="C:cytosol"/>
    <property type="evidence" value="ECO:0007669"/>
    <property type="project" value="TreeGrafter"/>
</dbReference>
<dbReference type="OrthoDB" id="9782200at2"/>
<dbReference type="Pfam" id="PF00756">
    <property type="entry name" value="Esterase"/>
    <property type="match status" value="1"/>
</dbReference>
<dbReference type="GO" id="GO:0018738">
    <property type="term" value="F:S-formylglutathione hydrolase activity"/>
    <property type="evidence" value="ECO:0007669"/>
    <property type="project" value="UniProtKB-UniRule"/>
</dbReference>
<organism evidence="9 11">
    <name type="scientific">Moraxella caviae</name>
    <dbReference type="NCBI Taxonomy" id="34060"/>
    <lineage>
        <taxon>Bacteria</taxon>
        <taxon>Pseudomonadati</taxon>
        <taxon>Pseudomonadota</taxon>
        <taxon>Gammaproteobacteria</taxon>
        <taxon>Moraxellales</taxon>
        <taxon>Moraxellaceae</taxon>
        <taxon>Moraxella</taxon>
    </lineage>
</organism>
<evidence type="ECO:0000256" key="1">
    <source>
        <dbReference type="ARBA" id="ARBA00005622"/>
    </source>
</evidence>